<protein>
    <recommendedName>
        <fullName evidence="1">HDOD domain-containing protein</fullName>
    </recommendedName>
</protein>
<sequence length="372" mass="41948">MSLSSFSSLEQLFIDNLIGVDPNQKRLRYLKNQQSTNEQRPMLEVERKALEARQSGENAKKIFLDFTQAHLHDEVAQELMQRLSSIEVISSSLFDLGPNFPALIDALSAKAVTLNQLDPLISNVEWMKEDVLRLVNQPRYRNKTSSGNLVKDIKTALRFLGIEALQALVPVYAFRHCIPHSTDPFAQFKVKIWEYSLATAIAAREIANAQGLNGFVAFCAAMFQTMGHMVVIRNYLRSYAQVKRTELLRARDARDNELTDALEALDADAGFLSSSIEEFAAIISADLIARWQLKRMPLAAILDQIADDTPLSSCSDLTRVVKQANTYVQVKFLVNEQRLDVEEANKALNDAGVHNEMRKMLSQLDLKKLSFE</sequence>
<name>A0ABU1VX63_9GAMM</name>
<feature type="domain" description="HDOD" evidence="1">
    <location>
        <begin position="93"/>
        <end position="307"/>
    </location>
</feature>
<dbReference type="Gene3D" id="1.10.3210.10">
    <property type="entry name" value="Hypothetical protein af1432"/>
    <property type="match status" value="1"/>
</dbReference>
<dbReference type="InterPro" id="IPR052340">
    <property type="entry name" value="RNase_Y/CdgJ"/>
</dbReference>
<dbReference type="SUPFAM" id="SSF109604">
    <property type="entry name" value="HD-domain/PDEase-like"/>
    <property type="match status" value="1"/>
</dbReference>
<dbReference type="Proteomes" id="UP001257909">
    <property type="component" value="Unassembled WGS sequence"/>
</dbReference>
<comment type="caution">
    <text evidence="2">The sequence shown here is derived from an EMBL/GenBank/DDBJ whole genome shotgun (WGS) entry which is preliminary data.</text>
</comment>
<keyword evidence="3" id="KW-1185">Reference proteome</keyword>
<gene>
    <name evidence="2" type="ORF">J2W69_001223</name>
</gene>
<dbReference type="EMBL" id="JAVDWR010000002">
    <property type="protein sequence ID" value="MDR7120294.1"/>
    <property type="molecule type" value="Genomic_DNA"/>
</dbReference>
<dbReference type="RefSeq" id="WP_310275613.1">
    <property type="nucleotide sequence ID" value="NZ_JAVDWR010000002.1"/>
</dbReference>
<reference evidence="2 3" key="1">
    <citation type="submission" date="2023-07" db="EMBL/GenBank/DDBJ databases">
        <title>Sorghum-associated microbial communities from plants grown in Nebraska, USA.</title>
        <authorList>
            <person name="Schachtman D."/>
        </authorList>
    </citation>
    <scope>NUCLEOTIDE SEQUENCE [LARGE SCALE GENOMIC DNA]</scope>
    <source>
        <strain evidence="2 3">4138</strain>
    </source>
</reference>
<evidence type="ECO:0000313" key="3">
    <source>
        <dbReference type="Proteomes" id="UP001257909"/>
    </source>
</evidence>
<dbReference type="PANTHER" id="PTHR33525:SF6">
    <property type="entry name" value="HDOD DOMAIN-CONTAINING PROTEIN"/>
    <property type="match status" value="1"/>
</dbReference>
<dbReference type="PROSITE" id="PS51833">
    <property type="entry name" value="HDOD"/>
    <property type="match status" value="1"/>
</dbReference>
<evidence type="ECO:0000259" key="1">
    <source>
        <dbReference type="PROSITE" id="PS51833"/>
    </source>
</evidence>
<dbReference type="InterPro" id="IPR013976">
    <property type="entry name" value="HDOD"/>
</dbReference>
<proteinExistence type="predicted"/>
<dbReference type="Pfam" id="PF08668">
    <property type="entry name" value="HDOD"/>
    <property type="match status" value="1"/>
</dbReference>
<dbReference type="PANTHER" id="PTHR33525">
    <property type="match status" value="1"/>
</dbReference>
<evidence type="ECO:0000313" key="2">
    <source>
        <dbReference type="EMBL" id="MDR7120294.1"/>
    </source>
</evidence>
<accession>A0ABU1VX63</accession>
<organism evidence="2 3">
    <name type="scientific">Rheinheimera soli</name>
    <dbReference type="NCBI Taxonomy" id="443616"/>
    <lineage>
        <taxon>Bacteria</taxon>
        <taxon>Pseudomonadati</taxon>
        <taxon>Pseudomonadota</taxon>
        <taxon>Gammaproteobacteria</taxon>
        <taxon>Chromatiales</taxon>
        <taxon>Chromatiaceae</taxon>
        <taxon>Rheinheimera</taxon>
    </lineage>
</organism>